<feature type="non-terminal residue" evidence="1">
    <location>
        <position position="1"/>
    </location>
</feature>
<proteinExistence type="predicted"/>
<gene>
    <name evidence="1" type="ORF">METZ01_LOCUS468711</name>
</gene>
<organism evidence="1">
    <name type="scientific">marine metagenome</name>
    <dbReference type="NCBI Taxonomy" id="408172"/>
    <lineage>
        <taxon>unclassified sequences</taxon>
        <taxon>metagenomes</taxon>
        <taxon>ecological metagenomes</taxon>
    </lineage>
</organism>
<dbReference type="AlphaFoldDB" id="A0A383B6W0"/>
<protein>
    <submittedName>
        <fullName evidence="1">Uncharacterized protein</fullName>
    </submittedName>
</protein>
<reference evidence="1" key="1">
    <citation type="submission" date="2018-05" db="EMBL/GenBank/DDBJ databases">
        <authorList>
            <person name="Lanie J.A."/>
            <person name="Ng W.-L."/>
            <person name="Kazmierczak K.M."/>
            <person name="Andrzejewski T.M."/>
            <person name="Davidsen T.M."/>
            <person name="Wayne K.J."/>
            <person name="Tettelin H."/>
            <person name="Glass J.I."/>
            <person name="Rusch D."/>
            <person name="Podicherti R."/>
            <person name="Tsui H.-C.T."/>
            <person name="Winkler M.E."/>
        </authorList>
    </citation>
    <scope>NUCLEOTIDE SEQUENCE</scope>
</reference>
<feature type="non-terminal residue" evidence="1">
    <location>
        <position position="247"/>
    </location>
</feature>
<sequence>FREMKDADKATAEVRGWDAARLDAGRAHLHARFQSFDSKSVSYYGDHGFLQGINLFDLNEDALYWLRWRRDDGLATARTFRDELDKLPRRLLLGNGLRSAVFSGMTAIDYLAWDEILDIFQVKHYYWHRGFDGLYGTVARWVQQIQAWNPGLSETECFTVARAWLGVHLPEVESLADMELGFPQAFFDEVVKEETARALAAVSDPHKILPWVDTGRMPHAGDPMTSGDLYRILTASAEAGLQRFLFH</sequence>
<name>A0A383B6W0_9ZZZZ</name>
<evidence type="ECO:0000313" key="1">
    <source>
        <dbReference type="EMBL" id="SVE15857.1"/>
    </source>
</evidence>
<dbReference type="EMBL" id="UINC01198067">
    <property type="protein sequence ID" value="SVE15857.1"/>
    <property type="molecule type" value="Genomic_DNA"/>
</dbReference>
<accession>A0A383B6W0</accession>